<dbReference type="EMBL" id="CP018047">
    <property type="protein sequence ID" value="AQU65808.1"/>
    <property type="molecule type" value="Genomic_DNA"/>
</dbReference>
<dbReference type="Proteomes" id="UP000189677">
    <property type="component" value="Chromosome"/>
</dbReference>
<gene>
    <name evidence="1" type="ORF">BBN63_05675</name>
</gene>
<protein>
    <recommendedName>
        <fullName evidence="3">Peptidase S9 prolyl oligopeptidase catalytic domain-containing protein</fullName>
    </recommendedName>
</protein>
<dbReference type="AlphaFoldDB" id="A0A1U9QNF7"/>
<evidence type="ECO:0008006" key="3">
    <source>
        <dbReference type="Google" id="ProtNLM"/>
    </source>
</evidence>
<evidence type="ECO:0000313" key="2">
    <source>
        <dbReference type="Proteomes" id="UP000189677"/>
    </source>
</evidence>
<dbReference type="SUPFAM" id="SSF53474">
    <property type="entry name" value="alpha/beta-Hydrolases"/>
    <property type="match status" value="1"/>
</dbReference>
<organism evidence="1 2">
    <name type="scientific">Streptomyces niveus</name>
    <name type="common">Streptomyces spheroides</name>
    <dbReference type="NCBI Taxonomy" id="193462"/>
    <lineage>
        <taxon>Bacteria</taxon>
        <taxon>Bacillati</taxon>
        <taxon>Actinomycetota</taxon>
        <taxon>Actinomycetes</taxon>
        <taxon>Kitasatosporales</taxon>
        <taxon>Streptomycetaceae</taxon>
        <taxon>Streptomyces</taxon>
    </lineage>
</organism>
<dbReference type="Gene3D" id="3.40.50.1820">
    <property type="entry name" value="alpha/beta hydrolase"/>
    <property type="match status" value="1"/>
</dbReference>
<evidence type="ECO:0000313" key="1">
    <source>
        <dbReference type="EMBL" id="AQU65808.1"/>
    </source>
</evidence>
<dbReference type="OrthoDB" id="128799at2"/>
<sequence>MAAYGAGRGAWIRSPISRVDDIRTPLMVVQGGNDVRVVKAESERIVDIDVYRAADRFLARHLG</sequence>
<keyword evidence="2" id="KW-1185">Reference proteome</keyword>
<accession>A0A1U9QNF7</accession>
<reference evidence="1 2" key="1">
    <citation type="submission" date="2016-11" db="EMBL/GenBank/DDBJ databases">
        <title>Complete genome sequence of Streptomyces niveus SCSIO 3406.</title>
        <authorList>
            <person name="Zhu Q."/>
            <person name="Cheng W."/>
            <person name="Song Y."/>
            <person name="Li Q."/>
            <person name="Ju J."/>
        </authorList>
    </citation>
    <scope>NUCLEOTIDE SEQUENCE [LARGE SCALE GENOMIC DNA]</scope>
    <source>
        <strain evidence="1 2">SCSIO 3406</strain>
    </source>
</reference>
<dbReference type="KEGG" id="snw:BBN63_05675"/>
<dbReference type="InterPro" id="IPR029058">
    <property type="entry name" value="AB_hydrolase_fold"/>
</dbReference>
<name>A0A1U9QNF7_STRNV</name>
<dbReference type="RefSeq" id="WP_078074333.1">
    <property type="nucleotide sequence ID" value="NZ_CP018047.1"/>
</dbReference>
<proteinExistence type="predicted"/>